<sequence length="389" mass="45828">MIEIKNINLTEVFGREKIDKWRNSYPIFQDENVQLWITHKIEKFTRSGKEPVKFSVTGYLKHLNDYCEFYECENPSELLEEKIDARNKRLLNYLSQLLRNGVNEVSVKNSIQSRIKSFYSDRGSPLSDGLQTASSGLNVNEIILDRHTIQKILVKLHRPEYRLILKTQALLGLRISDLLEKIVGYKVERYKDHHFIRGFNTMKEGVKINYLFFPTELSNLIESIGGIKLVTKSGNPIKSYDVLERIKSIVEEMGLEGNIKTHSFRKYFSSQVRKCREVDIEFKEHLMGHKGQNLSRSYNNNLKDIEWFYEQWLKIEPYICIECQIYDKTSEEIKVLKQENFELRGDIKKMKDQIKEIYEAQEIVKQALIGMGLKEIPKLTKKELEKKMQ</sequence>
<comment type="caution">
    <text evidence="4">The sequence shown here is derived from an EMBL/GenBank/DDBJ whole genome shotgun (WGS) entry which is preliminary data.</text>
</comment>
<dbReference type="InterPro" id="IPR002104">
    <property type="entry name" value="Integrase_catalytic"/>
</dbReference>
<dbReference type="Pfam" id="PF00589">
    <property type="entry name" value="Phage_integrase"/>
    <property type="match status" value="1"/>
</dbReference>
<evidence type="ECO:0000313" key="4">
    <source>
        <dbReference type="EMBL" id="KKM60324.1"/>
    </source>
</evidence>
<evidence type="ECO:0000256" key="1">
    <source>
        <dbReference type="ARBA" id="ARBA00023172"/>
    </source>
</evidence>
<name>A0A0F9ISJ5_9ZZZZ</name>
<protein>
    <recommendedName>
        <fullName evidence="3">Tyr recombinase domain-containing protein</fullName>
    </recommendedName>
</protein>
<dbReference type="EMBL" id="LAZR01011699">
    <property type="protein sequence ID" value="KKM60324.1"/>
    <property type="molecule type" value="Genomic_DNA"/>
</dbReference>
<feature type="coiled-coil region" evidence="2">
    <location>
        <begin position="326"/>
        <end position="353"/>
    </location>
</feature>
<dbReference type="GO" id="GO:0015074">
    <property type="term" value="P:DNA integration"/>
    <property type="evidence" value="ECO:0007669"/>
    <property type="project" value="InterPro"/>
</dbReference>
<evidence type="ECO:0000256" key="2">
    <source>
        <dbReference type="SAM" id="Coils"/>
    </source>
</evidence>
<dbReference type="GO" id="GO:0003677">
    <property type="term" value="F:DNA binding"/>
    <property type="evidence" value="ECO:0007669"/>
    <property type="project" value="InterPro"/>
</dbReference>
<feature type="domain" description="Tyr recombinase" evidence="3">
    <location>
        <begin position="150"/>
        <end position="302"/>
    </location>
</feature>
<gene>
    <name evidence="4" type="ORF">LCGC14_1543030</name>
</gene>
<dbReference type="Gene3D" id="1.10.443.10">
    <property type="entry name" value="Intergrase catalytic core"/>
    <property type="match status" value="1"/>
</dbReference>
<organism evidence="4">
    <name type="scientific">marine sediment metagenome</name>
    <dbReference type="NCBI Taxonomy" id="412755"/>
    <lineage>
        <taxon>unclassified sequences</taxon>
        <taxon>metagenomes</taxon>
        <taxon>ecological metagenomes</taxon>
    </lineage>
</organism>
<proteinExistence type="predicted"/>
<evidence type="ECO:0000259" key="3">
    <source>
        <dbReference type="Pfam" id="PF00589"/>
    </source>
</evidence>
<dbReference type="GO" id="GO:0006310">
    <property type="term" value="P:DNA recombination"/>
    <property type="evidence" value="ECO:0007669"/>
    <property type="project" value="UniProtKB-KW"/>
</dbReference>
<keyword evidence="2" id="KW-0175">Coiled coil</keyword>
<dbReference type="InterPro" id="IPR013762">
    <property type="entry name" value="Integrase-like_cat_sf"/>
</dbReference>
<accession>A0A0F9ISJ5</accession>
<keyword evidence="1" id="KW-0233">DNA recombination</keyword>
<dbReference type="InterPro" id="IPR011010">
    <property type="entry name" value="DNA_brk_join_enz"/>
</dbReference>
<reference evidence="4" key="1">
    <citation type="journal article" date="2015" name="Nature">
        <title>Complex archaea that bridge the gap between prokaryotes and eukaryotes.</title>
        <authorList>
            <person name="Spang A."/>
            <person name="Saw J.H."/>
            <person name="Jorgensen S.L."/>
            <person name="Zaremba-Niedzwiedzka K."/>
            <person name="Martijn J."/>
            <person name="Lind A.E."/>
            <person name="van Eijk R."/>
            <person name="Schleper C."/>
            <person name="Guy L."/>
            <person name="Ettema T.J."/>
        </authorList>
    </citation>
    <scope>NUCLEOTIDE SEQUENCE</scope>
</reference>
<dbReference type="AlphaFoldDB" id="A0A0F9ISJ5"/>
<dbReference type="SUPFAM" id="SSF56349">
    <property type="entry name" value="DNA breaking-rejoining enzymes"/>
    <property type="match status" value="1"/>
</dbReference>